<dbReference type="EC" id="3.6.3.17" evidence="13"/>
<dbReference type="InterPro" id="IPR027417">
    <property type="entry name" value="P-loop_NTPase"/>
</dbReference>
<feature type="transmembrane region" description="Helical" evidence="11">
    <location>
        <begin position="675"/>
        <end position="696"/>
    </location>
</feature>
<dbReference type="Pfam" id="PF02653">
    <property type="entry name" value="BPD_transp_2"/>
    <property type="match status" value="1"/>
</dbReference>
<dbReference type="Gene3D" id="3.40.50.300">
    <property type="entry name" value="P-loop containing nucleotide triphosphate hydrolases"/>
    <property type="match status" value="2"/>
</dbReference>
<evidence type="ECO:0000256" key="11">
    <source>
        <dbReference type="SAM" id="Phobius"/>
    </source>
</evidence>
<reference evidence="13 14" key="1">
    <citation type="submission" date="2019-02" db="EMBL/GenBank/DDBJ databases">
        <title>Deep-cultivation of Planctomycetes and their phenomic and genomic characterization uncovers novel biology.</title>
        <authorList>
            <person name="Wiegand S."/>
            <person name="Jogler M."/>
            <person name="Boedeker C."/>
            <person name="Pinto D."/>
            <person name="Vollmers J."/>
            <person name="Rivas-Marin E."/>
            <person name="Kohn T."/>
            <person name="Peeters S.H."/>
            <person name="Heuer A."/>
            <person name="Rast P."/>
            <person name="Oberbeckmann S."/>
            <person name="Bunk B."/>
            <person name="Jeske O."/>
            <person name="Meyerdierks A."/>
            <person name="Storesund J.E."/>
            <person name="Kallscheuer N."/>
            <person name="Luecker S."/>
            <person name="Lage O.M."/>
            <person name="Pohl T."/>
            <person name="Merkel B.J."/>
            <person name="Hornburger P."/>
            <person name="Mueller R.-W."/>
            <person name="Bruemmer F."/>
            <person name="Labrenz M."/>
            <person name="Spormann A.M."/>
            <person name="Op den Camp H."/>
            <person name="Overmann J."/>
            <person name="Amann R."/>
            <person name="Jetten M.S.M."/>
            <person name="Mascher T."/>
            <person name="Medema M.H."/>
            <person name="Devos D.P."/>
            <person name="Kaster A.-K."/>
            <person name="Ovreas L."/>
            <person name="Rohde M."/>
            <person name="Galperin M.Y."/>
            <person name="Jogler C."/>
        </authorList>
    </citation>
    <scope>NUCLEOTIDE SEQUENCE [LARGE SCALE GENOMIC DNA]</scope>
    <source>
        <strain evidence="13 14">Pan216</strain>
    </source>
</reference>
<dbReference type="Pfam" id="PF00005">
    <property type="entry name" value="ABC_tran"/>
    <property type="match status" value="2"/>
</dbReference>
<comment type="subcellular location">
    <subcellularLocation>
        <location evidence="1">Cell membrane</location>
        <topology evidence="1">Multi-pass membrane protein</topology>
    </subcellularLocation>
</comment>
<feature type="transmembrane region" description="Helical" evidence="11">
    <location>
        <begin position="636"/>
        <end position="655"/>
    </location>
</feature>
<evidence type="ECO:0000256" key="4">
    <source>
        <dbReference type="ARBA" id="ARBA00022692"/>
    </source>
</evidence>
<evidence type="ECO:0000256" key="10">
    <source>
        <dbReference type="SAM" id="MobiDB-lite"/>
    </source>
</evidence>
<evidence type="ECO:0000256" key="5">
    <source>
        <dbReference type="ARBA" id="ARBA00022737"/>
    </source>
</evidence>
<dbReference type="GO" id="GO:0016887">
    <property type="term" value="F:ATP hydrolysis activity"/>
    <property type="evidence" value="ECO:0007669"/>
    <property type="project" value="InterPro"/>
</dbReference>
<keyword evidence="3" id="KW-1003">Cell membrane</keyword>
<feature type="transmembrane region" description="Helical" evidence="11">
    <location>
        <begin position="582"/>
        <end position="599"/>
    </location>
</feature>
<dbReference type="InterPro" id="IPR050107">
    <property type="entry name" value="ABC_carbohydrate_import_ATPase"/>
</dbReference>
<dbReference type="InterPro" id="IPR017871">
    <property type="entry name" value="ABC_transporter-like_CS"/>
</dbReference>
<protein>
    <submittedName>
        <fullName evidence="13">Ribose import ATP-binding protein RbsA</fullName>
        <ecNumber evidence="13">3.6.3.17</ecNumber>
    </submittedName>
</protein>
<dbReference type="PANTHER" id="PTHR43790">
    <property type="entry name" value="CARBOHYDRATE TRANSPORT ATP-BINDING PROTEIN MG119-RELATED"/>
    <property type="match status" value="1"/>
</dbReference>
<dbReference type="EMBL" id="CP036279">
    <property type="protein sequence ID" value="QDU59209.1"/>
    <property type="molecule type" value="Genomic_DNA"/>
</dbReference>
<keyword evidence="9 11" id="KW-0472">Membrane</keyword>
<dbReference type="Proteomes" id="UP000317093">
    <property type="component" value="Chromosome"/>
</dbReference>
<dbReference type="AlphaFoldDB" id="A0A518AWU5"/>
<organism evidence="13 14">
    <name type="scientific">Kolteria novifilia</name>
    <dbReference type="NCBI Taxonomy" id="2527975"/>
    <lineage>
        <taxon>Bacteria</taxon>
        <taxon>Pseudomonadati</taxon>
        <taxon>Planctomycetota</taxon>
        <taxon>Planctomycetia</taxon>
        <taxon>Kolteriales</taxon>
        <taxon>Kolteriaceae</taxon>
        <taxon>Kolteria</taxon>
    </lineage>
</organism>
<dbReference type="CDD" id="cd03215">
    <property type="entry name" value="ABC_Carb_Monos_II"/>
    <property type="match status" value="1"/>
</dbReference>
<dbReference type="GO" id="GO:0022857">
    <property type="term" value="F:transmembrane transporter activity"/>
    <property type="evidence" value="ECO:0007669"/>
    <property type="project" value="InterPro"/>
</dbReference>
<keyword evidence="8 11" id="KW-1133">Transmembrane helix</keyword>
<feature type="transmembrane region" description="Helical" evidence="11">
    <location>
        <begin position="781"/>
        <end position="803"/>
    </location>
</feature>
<keyword evidence="6" id="KW-0547">Nucleotide-binding</keyword>
<feature type="domain" description="ABC transporter" evidence="12">
    <location>
        <begin position="258"/>
        <end position="502"/>
    </location>
</feature>
<dbReference type="InterPro" id="IPR001851">
    <property type="entry name" value="ABC_transp_permease"/>
</dbReference>
<dbReference type="SUPFAM" id="SSF52540">
    <property type="entry name" value="P-loop containing nucleoside triphosphate hydrolases"/>
    <property type="match status" value="2"/>
</dbReference>
<keyword evidence="5" id="KW-0677">Repeat</keyword>
<feature type="domain" description="ABC transporter" evidence="12">
    <location>
        <begin position="5"/>
        <end position="242"/>
    </location>
</feature>
<keyword evidence="7 13" id="KW-0067">ATP-binding</keyword>
<feature type="transmembrane region" description="Helical" evidence="11">
    <location>
        <begin position="520"/>
        <end position="541"/>
    </location>
</feature>
<dbReference type="KEGG" id="knv:Pan216_00360"/>
<feature type="transmembrane region" description="Helical" evidence="11">
    <location>
        <begin position="725"/>
        <end position="743"/>
    </location>
</feature>
<dbReference type="SMART" id="SM00382">
    <property type="entry name" value="AAA"/>
    <property type="match status" value="2"/>
</dbReference>
<feature type="compositionally biased region" description="Basic residues" evidence="10">
    <location>
        <begin position="509"/>
        <end position="518"/>
    </location>
</feature>
<evidence type="ECO:0000256" key="8">
    <source>
        <dbReference type="ARBA" id="ARBA00022989"/>
    </source>
</evidence>
<evidence type="ECO:0000256" key="7">
    <source>
        <dbReference type="ARBA" id="ARBA00022840"/>
    </source>
</evidence>
<dbReference type="CDD" id="cd03216">
    <property type="entry name" value="ABC_Carb_Monos_I"/>
    <property type="match status" value="1"/>
</dbReference>
<feature type="transmembrane region" description="Helical" evidence="11">
    <location>
        <begin position="553"/>
        <end position="575"/>
    </location>
</feature>
<keyword evidence="13" id="KW-0378">Hydrolase</keyword>
<feature type="transmembrane region" description="Helical" evidence="11">
    <location>
        <begin position="755"/>
        <end position="774"/>
    </location>
</feature>
<keyword evidence="2" id="KW-0813">Transport</keyword>
<dbReference type="PROSITE" id="PS00211">
    <property type="entry name" value="ABC_TRANSPORTER_1"/>
    <property type="match status" value="1"/>
</dbReference>
<evidence type="ECO:0000313" key="13">
    <source>
        <dbReference type="EMBL" id="QDU59209.1"/>
    </source>
</evidence>
<dbReference type="RefSeq" id="WP_145253229.1">
    <property type="nucleotide sequence ID" value="NZ_CP036279.1"/>
</dbReference>
<evidence type="ECO:0000256" key="3">
    <source>
        <dbReference type="ARBA" id="ARBA00022475"/>
    </source>
</evidence>
<dbReference type="InterPro" id="IPR003593">
    <property type="entry name" value="AAA+_ATPase"/>
</dbReference>
<dbReference type="OrthoDB" id="9771863at2"/>
<evidence type="ECO:0000256" key="2">
    <source>
        <dbReference type="ARBA" id="ARBA00022448"/>
    </source>
</evidence>
<feature type="transmembrane region" description="Helical" evidence="11">
    <location>
        <begin position="809"/>
        <end position="826"/>
    </location>
</feature>
<proteinExistence type="predicted"/>
<feature type="region of interest" description="Disordered" evidence="10">
    <location>
        <begin position="497"/>
        <end position="518"/>
    </location>
</feature>
<evidence type="ECO:0000256" key="6">
    <source>
        <dbReference type="ARBA" id="ARBA00022741"/>
    </source>
</evidence>
<keyword evidence="14" id="KW-1185">Reference proteome</keyword>
<feature type="transmembrane region" description="Helical" evidence="11">
    <location>
        <begin position="605"/>
        <end position="624"/>
    </location>
</feature>
<dbReference type="PROSITE" id="PS50893">
    <property type="entry name" value="ABC_TRANSPORTER_2"/>
    <property type="match status" value="2"/>
</dbReference>
<evidence type="ECO:0000256" key="1">
    <source>
        <dbReference type="ARBA" id="ARBA00004651"/>
    </source>
</evidence>
<evidence type="ECO:0000256" key="9">
    <source>
        <dbReference type="ARBA" id="ARBA00023136"/>
    </source>
</evidence>
<evidence type="ECO:0000313" key="14">
    <source>
        <dbReference type="Proteomes" id="UP000317093"/>
    </source>
</evidence>
<dbReference type="PANTHER" id="PTHR43790:SF9">
    <property type="entry name" value="GALACTOFURANOSE TRANSPORTER ATP-BINDING PROTEIN YTFR"/>
    <property type="match status" value="1"/>
</dbReference>
<evidence type="ECO:0000259" key="12">
    <source>
        <dbReference type="PROSITE" id="PS50893"/>
    </source>
</evidence>
<dbReference type="GO" id="GO:0005524">
    <property type="term" value="F:ATP binding"/>
    <property type="evidence" value="ECO:0007669"/>
    <property type="project" value="UniProtKB-KW"/>
</dbReference>
<name>A0A518AWU5_9BACT</name>
<sequence length="831" mass="88553">MPPLLEASNVSRQFLGVTALDRVSLTLQAGEIHALVGENGAGKSTLIGILSGVVTPDNGRILFQGAQVRIDSPHDARKLGIITVHQEPTLFPTLSVAENMAFADGLPTTTWGRVDWKRVRESARRATDLVDASIDVRASAERLSIAERHLVQLATAMANEPRLLILDEPTSSLSGAESERLFDRLQELRQHGAAILYVSHRQPDIFRLADRITVLRDGQRVWHGVTGNIDRSSLVEAMVGRERAPLFGSRTISAETPAGATPLLKTVGFTDARGRFTDVDLVVHPREVVGLYGLTGSGRTEWAQVVAGLRKRSKGKLEVNGQEIVISSPREAIAAGIAYLPEDRLHQGILPNLSVRQNTVLANLRQMVRWCLVRGSAEKAATDDIRDELQIKMEDPRQPIAQLSGGNQQKVVLGRWLLTQPKVFLLDEPTRGIDIASKAEIHQLIRQLANSGCAVILISSDLPEVMDHTDRVVVFRDGKAIKSYPARETSALAIGDTAIPSGDDDQGHRRQPRTRRRTPWALASEGGLSVAIVLLGLLLAWTNGQFLTGDNLLQVLSNASVLSVMGIGSAVVILAGGIDISVGSLLGLSAGVAGLILGLPGPAWLTIPLAIVMALATGFAGGCLNATLSLLGRIHPIVVTLGTMTLFRGLLQLLTGGRALTNIPPAFESLVTGRLLGVEGAIVIMALVATLTGCWLQHTKSGRSLYAIGSSRTAARVVGLSRWRLWLLAFGAGGLCAGLAGLMELAQTGTMQTRLGMGYELRAIAAAVVGGVAITGGRGTVIGVLLGAILLALVQNALVFWQVGVEQNGLVMGLLLLAAVVLQRLVRTRIS</sequence>
<accession>A0A518AWU5</accession>
<dbReference type="InterPro" id="IPR003439">
    <property type="entry name" value="ABC_transporter-like_ATP-bd"/>
</dbReference>
<dbReference type="GO" id="GO:0005886">
    <property type="term" value="C:plasma membrane"/>
    <property type="evidence" value="ECO:0007669"/>
    <property type="project" value="UniProtKB-SubCell"/>
</dbReference>
<keyword evidence="4 11" id="KW-0812">Transmembrane</keyword>
<gene>
    <name evidence="13" type="primary">rbsA_1</name>
    <name evidence="13" type="ORF">Pan216_00360</name>
</gene>
<dbReference type="CDD" id="cd06579">
    <property type="entry name" value="TM_PBP1_transp_AraH_like"/>
    <property type="match status" value="1"/>
</dbReference>